<sequence length="136" mass="14716">MLLAAGALRSVRFWKRYLDHAYPSVRPGDYDEYLTVLEAALRRPGRMAVVSKMGMSTPTDAGARLPNLGVPALVVMGTLDPDWADPRAEAEGVVADMPTGRGTIAMIEGAGHYPHAEFPAEVAEVMLPFLKEHARG</sequence>
<dbReference type="Gene3D" id="3.40.50.1820">
    <property type="entry name" value="alpha/beta hydrolase"/>
    <property type="match status" value="1"/>
</dbReference>
<keyword evidence="3" id="KW-1185">Reference proteome</keyword>
<proteinExistence type="predicted"/>
<organism evidence="2 3">
    <name type="scientific">Sphaerimonospora thailandensis</name>
    <dbReference type="NCBI Taxonomy" id="795644"/>
    <lineage>
        <taxon>Bacteria</taxon>
        <taxon>Bacillati</taxon>
        <taxon>Actinomycetota</taxon>
        <taxon>Actinomycetes</taxon>
        <taxon>Streptosporangiales</taxon>
        <taxon>Streptosporangiaceae</taxon>
        <taxon>Sphaerimonospora</taxon>
    </lineage>
</organism>
<protein>
    <recommendedName>
        <fullName evidence="1">AB hydrolase-1 domain-containing protein</fullName>
    </recommendedName>
</protein>
<dbReference type="Proteomes" id="UP000610966">
    <property type="component" value="Unassembled WGS sequence"/>
</dbReference>
<evidence type="ECO:0000259" key="1">
    <source>
        <dbReference type="Pfam" id="PF12697"/>
    </source>
</evidence>
<name>A0A8J3R7T7_9ACTN</name>
<accession>A0A8J3R7T7</accession>
<dbReference type="Pfam" id="PF12697">
    <property type="entry name" value="Abhydrolase_6"/>
    <property type="match status" value="1"/>
</dbReference>
<dbReference type="InterPro" id="IPR029058">
    <property type="entry name" value="AB_hydrolase_fold"/>
</dbReference>
<feature type="domain" description="AB hydrolase-1" evidence="1">
    <location>
        <begin position="21"/>
        <end position="125"/>
    </location>
</feature>
<comment type="caution">
    <text evidence="2">The sequence shown here is derived from an EMBL/GenBank/DDBJ whole genome shotgun (WGS) entry which is preliminary data.</text>
</comment>
<dbReference type="EMBL" id="BOOG01000027">
    <property type="protein sequence ID" value="GIH70916.1"/>
    <property type="molecule type" value="Genomic_DNA"/>
</dbReference>
<evidence type="ECO:0000313" key="3">
    <source>
        <dbReference type="Proteomes" id="UP000610966"/>
    </source>
</evidence>
<dbReference type="GO" id="GO:0003824">
    <property type="term" value="F:catalytic activity"/>
    <property type="evidence" value="ECO:0007669"/>
    <property type="project" value="UniProtKB-ARBA"/>
</dbReference>
<dbReference type="AlphaFoldDB" id="A0A8J3R7T7"/>
<gene>
    <name evidence="2" type="ORF">Mth01_31690</name>
</gene>
<evidence type="ECO:0000313" key="2">
    <source>
        <dbReference type="EMBL" id="GIH70916.1"/>
    </source>
</evidence>
<dbReference type="SUPFAM" id="SSF53474">
    <property type="entry name" value="alpha/beta-Hydrolases"/>
    <property type="match status" value="1"/>
</dbReference>
<reference evidence="2" key="1">
    <citation type="submission" date="2021-01" db="EMBL/GenBank/DDBJ databases">
        <title>Whole genome shotgun sequence of Sphaerimonospora thailandensis NBRC 107569.</title>
        <authorList>
            <person name="Komaki H."/>
            <person name="Tamura T."/>
        </authorList>
    </citation>
    <scope>NUCLEOTIDE SEQUENCE</scope>
    <source>
        <strain evidence="2">NBRC 107569</strain>
    </source>
</reference>
<dbReference type="InterPro" id="IPR000073">
    <property type="entry name" value="AB_hydrolase_1"/>
</dbReference>